<dbReference type="Pfam" id="PF07238">
    <property type="entry name" value="PilZ"/>
    <property type="match status" value="1"/>
</dbReference>
<keyword evidence="3" id="KW-1185">Reference proteome</keyword>
<dbReference type="InterPro" id="IPR009875">
    <property type="entry name" value="PilZ_domain"/>
</dbReference>
<protein>
    <submittedName>
        <fullName evidence="2">Pilus assembly protein PilZ</fullName>
    </submittedName>
</protein>
<dbReference type="GO" id="GO:0035438">
    <property type="term" value="F:cyclic-di-GMP binding"/>
    <property type="evidence" value="ECO:0007669"/>
    <property type="project" value="InterPro"/>
</dbReference>
<sequence length="96" mass="10784">MLHEDKRRFMRMMVNARARLTILETGLTFEGKCHDLSATGLSIEVSEPIEPNTMMEVHINSSSASIPPLNAHANVVRCAQEQDGRYILGLEITQFN</sequence>
<dbReference type="SUPFAM" id="SSF141371">
    <property type="entry name" value="PilZ domain-like"/>
    <property type="match status" value="1"/>
</dbReference>
<dbReference type="AlphaFoldDB" id="A0A1S1N6A0"/>
<dbReference type="OrthoDB" id="5290589at2"/>
<organism evidence="2 3">
    <name type="scientific">Pseudoalteromonas byunsanensis</name>
    <dbReference type="NCBI Taxonomy" id="327939"/>
    <lineage>
        <taxon>Bacteria</taxon>
        <taxon>Pseudomonadati</taxon>
        <taxon>Pseudomonadota</taxon>
        <taxon>Gammaproteobacteria</taxon>
        <taxon>Alteromonadales</taxon>
        <taxon>Pseudoalteromonadaceae</taxon>
        <taxon>Pseudoalteromonas</taxon>
    </lineage>
</organism>
<name>A0A1S1N6A0_9GAMM</name>
<dbReference type="STRING" id="327939.BIW53_12570"/>
<evidence type="ECO:0000313" key="2">
    <source>
        <dbReference type="EMBL" id="OHU94852.1"/>
    </source>
</evidence>
<gene>
    <name evidence="2" type="ORF">BIW53_12570</name>
</gene>
<dbReference type="Proteomes" id="UP000180253">
    <property type="component" value="Unassembled WGS sequence"/>
</dbReference>
<dbReference type="EMBL" id="MNAN01000032">
    <property type="protein sequence ID" value="OHU94852.1"/>
    <property type="molecule type" value="Genomic_DNA"/>
</dbReference>
<reference evidence="2 3" key="1">
    <citation type="submission" date="2016-10" db="EMBL/GenBank/DDBJ databases">
        <title>Pseudoalteromonas amylolytica sp. nov., isolated from the surface seawater.</title>
        <authorList>
            <person name="Wu Y.-H."/>
            <person name="Cheng H."/>
            <person name="Jin X.-B."/>
            <person name="Wang C.-S."/>
            <person name="Xu X.-W."/>
        </authorList>
    </citation>
    <scope>NUCLEOTIDE SEQUENCE [LARGE SCALE GENOMIC DNA]</scope>
    <source>
        <strain evidence="2 3">JCM 12483</strain>
    </source>
</reference>
<dbReference type="Gene3D" id="2.40.10.220">
    <property type="entry name" value="predicted glycosyltransferase like domains"/>
    <property type="match status" value="1"/>
</dbReference>
<evidence type="ECO:0000313" key="3">
    <source>
        <dbReference type="Proteomes" id="UP000180253"/>
    </source>
</evidence>
<feature type="domain" description="PilZ" evidence="1">
    <location>
        <begin position="5"/>
        <end position="93"/>
    </location>
</feature>
<accession>A0A1S1N6A0</accession>
<comment type="caution">
    <text evidence="2">The sequence shown here is derived from an EMBL/GenBank/DDBJ whole genome shotgun (WGS) entry which is preliminary data.</text>
</comment>
<dbReference type="RefSeq" id="WP_070992368.1">
    <property type="nucleotide sequence ID" value="NZ_CBCSHD010000007.1"/>
</dbReference>
<evidence type="ECO:0000259" key="1">
    <source>
        <dbReference type="Pfam" id="PF07238"/>
    </source>
</evidence>
<proteinExistence type="predicted"/>